<evidence type="ECO:0000313" key="2">
    <source>
        <dbReference type="EMBL" id="MBB6735586.1"/>
    </source>
</evidence>
<dbReference type="GO" id="GO:0030246">
    <property type="term" value="F:carbohydrate binding"/>
    <property type="evidence" value="ECO:0007669"/>
    <property type="project" value="InterPro"/>
</dbReference>
<dbReference type="CDD" id="cd09620">
    <property type="entry name" value="CBM9_like_3"/>
    <property type="match status" value="1"/>
</dbReference>
<dbReference type="AlphaFoldDB" id="A0A7X0ST13"/>
<dbReference type="Pfam" id="PF06452">
    <property type="entry name" value="CBM9_1"/>
    <property type="match status" value="1"/>
</dbReference>
<reference evidence="2 3" key="1">
    <citation type="submission" date="2020-08" db="EMBL/GenBank/DDBJ databases">
        <title>Cohnella phylogeny.</title>
        <authorList>
            <person name="Dunlap C."/>
        </authorList>
    </citation>
    <scope>NUCLEOTIDE SEQUENCE [LARGE SCALE GENOMIC DNA]</scope>
    <source>
        <strain evidence="2 3">CBP 2801</strain>
    </source>
</reference>
<sequence>MSELYSCPRARFVRPGGGDETVDWSECASVLLAHAATGQPPREETQVQCCWSPDRFYVRFLCRDTHAASKFENRDDPLYEQDVVELFLDEEGLGRKYLELEVSPRNVVFDAWVENDGVDRVTKLDKEWDLEGLRTSVRLTDSDCREYLISIPASHFAAPLVSGVRWRANFYRIDEDAAGVREFQAWRPTGKINFHIPSRFGTIELA</sequence>
<dbReference type="GO" id="GO:0004553">
    <property type="term" value="F:hydrolase activity, hydrolyzing O-glycosyl compounds"/>
    <property type="evidence" value="ECO:0007669"/>
    <property type="project" value="InterPro"/>
</dbReference>
<dbReference type="Gene3D" id="2.60.40.1190">
    <property type="match status" value="1"/>
</dbReference>
<comment type="caution">
    <text evidence="2">The sequence shown here is derived from an EMBL/GenBank/DDBJ whole genome shotgun (WGS) entry which is preliminary data.</text>
</comment>
<proteinExistence type="predicted"/>
<protein>
    <submittedName>
        <fullName evidence="2">Carbohydrate-binding family 9-like protein</fullName>
    </submittedName>
</protein>
<dbReference type="GO" id="GO:0016052">
    <property type="term" value="P:carbohydrate catabolic process"/>
    <property type="evidence" value="ECO:0007669"/>
    <property type="project" value="InterPro"/>
</dbReference>
<name>A0A7X0ST13_9BACL</name>
<gene>
    <name evidence="2" type="ORF">H7C18_32220</name>
</gene>
<dbReference type="InterPro" id="IPR010502">
    <property type="entry name" value="Carb-bd_dom_fam9"/>
</dbReference>
<feature type="domain" description="Carbohydrate-binding" evidence="1">
    <location>
        <begin position="24"/>
        <end position="205"/>
    </location>
</feature>
<evidence type="ECO:0000259" key="1">
    <source>
        <dbReference type="Pfam" id="PF06452"/>
    </source>
</evidence>
<dbReference type="RefSeq" id="WP_185133236.1">
    <property type="nucleotide sequence ID" value="NZ_JACJVO010000051.1"/>
</dbReference>
<dbReference type="SUPFAM" id="SSF49344">
    <property type="entry name" value="CBD9-like"/>
    <property type="match status" value="1"/>
</dbReference>
<dbReference type="Proteomes" id="UP000564644">
    <property type="component" value="Unassembled WGS sequence"/>
</dbReference>
<evidence type="ECO:0000313" key="3">
    <source>
        <dbReference type="Proteomes" id="UP000564644"/>
    </source>
</evidence>
<keyword evidence="3" id="KW-1185">Reference proteome</keyword>
<accession>A0A7X0ST13</accession>
<organism evidence="2 3">
    <name type="scientific">Cohnella zeiphila</name>
    <dbReference type="NCBI Taxonomy" id="2761120"/>
    <lineage>
        <taxon>Bacteria</taxon>
        <taxon>Bacillati</taxon>
        <taxon>Bacillota</taxon>
        <taxon>Bacilli</taxon>
        <taxon>Bacillales</taxon>
        <taxon>Paenibacillaceae</taxon>
        <taxon>Cohnella</taxon>
    </lineage>
</organism>
<dbReference type="EMBL" id="JACJVO010000051">
    <property type="protein sequence ID" value="MBB6735586.1"/>
    <property type="molecule type" value="Genomic_DNA"/>
</dbReference>